<evidence type="ECO:0000313" key="2">
    <source>
        <dbReference type="Proteomes" id="UP000004935"/>
    </source>
</evidence>
<sequence length="350" mass="40663">MVKENLIESRMNMQIQRDDIIIRKGIIHILDSHNGYLGLSNDLLDLGPDLMEFIRGHIFKILESDDTKKCQFDGSLSPVLSLLESMDEKEDESFVEASRVLSESLFDIMCDSVTIPAADLIVVSFQLYSVVHLALLKMNYKETYIHKEEENEVNDIVKQRVMPMDGAKLTEAVIVDLLEYKVQLVEKKFEMLTGDKINYISERFLQCHADMAPKKKFQILNKVITDINNRYENEPLRNRLDARSKLREEFAEKNEFRVNEIGDRIFGDSTEKKQEFDDRIERYDLQYDTFTVAKENTVKKLEYQILETDAGIEVKIPMEEYITKDNVEILEEQGGGSTIIIKNIEQVKIK</sequence>
<dbReference type="AlphaFoldDB" id="B0M9M1"/>
<dbReference type="HOGENOM" id="CLU_069338_0_0_9"/>
<reference evidence="1" key="1">
    <citation type="submission" date="2007-11" db="EMBL/GenBank/DDBJ databases">
        <authorList>
            <person name="Fulton L."/>
            <person name="Clifton S."/>
            <person name="Fulton B."/>
            <person name="Xu J."/>
            <person name="Minx P."/>
            <person name="Pepin K.H."/>
            <person name="Johnson M."/>
            <person name="Thiruvilangam P."/>
            <person name="Bhonagiri V."/>
            <person name="Nash W.E."/>
            <person name="Mardis E.R."/>
            <person name="Wilson R.K."/>
        </authorList>
    </citation>
    <scope>NUCLEOTIDE SEQUENCE [LARGE SCALE GENOMIC DNA]</scope>
    <source>
        <strain evidence="1">DSM 14662</strain>
    </source>
</reference>
<gene>
    <name evidence="1" type="ORF">ANACAC_00243</name>
</gene>
<dbReference type="EMBL" id="ABAX03000002">
    <property type="protein sequence ID" value="EDR98993.1"/>
    <property type="molecule type" value="Genomic_DNA"/>
</dbReference>
<accession>B0M9M1</accession>
<name>B0M9M1_ANACD</name>
<evidence type="ECO:0000313" key="1">
    <source>
        <dbReference type="EMBL" id="EDR98993.1"/>
    </source>
</evidence>
<keyword evidence="2" id="KW-1185">Reference proteome</keyword>
<dbReference type="Pfam" id="PF04245">
    <property type="entry name" value="NA37"/>
    <property type="match status" value="1"/>
</dbReference>
<dbReference type="InterPro" id="IPR007358">
    <property type="entry name" value="Nucleoid_associated_NdpA"/>
</dbReference>
<proteinExistence type="predicted"/>
<protein>
    <recommendedName>
        <fullName evidence="3">37-kD nucleoid-associated bacterial protein</fullName>
    </recommendedName>
</protein>
<dbReference type="Proteomes" id="UP000004935">
    <property type="component" value="Unassembled WGS sequence"/>
</dbReference>
<comment type="caution">
    <text evidence="1">The sequence shown here is derived from an EMBL/GenBank/DDBJ whole genome shotgun (WGS) entry which is preliminary data.</text>
</comment>
<dbReference type="eggNOG" id="COG3081">
    <property type="taxonomic scope" value="Bacteria"/>
</dbReference>
<dbReference type="GO" id="GO:0009295">
    <property type="term" value="C:nucleoid"/>
    <property type="evidence" value="ECO:0007669"/>
    <property type="project" value="InterPro"/>
</dbReference>
<reference evidence="1" key="2">
    <citation type="submission" date="2013-11" db="EMBL/GenBank/DDBJ databases">
        <title>Draft genome sequence of Anaerostipes caccae (DSM 14662).</title>
        <authorList>
            <person name="Sudarsanam P."/>
            <person name="Ley R."/>
            <person name="Guruge J."/>
            <person name="Turnbaugh P.J."/>
            <person name="Mahowald M."/>
            <person name="Liep D."/>
            <person name="Gordon J."/>
        </authorList>
    </citation>
    <scope>NUCLEOTIDE SEQUENCE</scope>
    <source>
        <strain evidence="1">DSM 14662</strain>
    </source>
</reference>
<organism evidence="1 2">
    <name type="scientific">Anaerostipes caccae (strain DSM 14662 / CCUG 47493 / JCM 13470 / NCIMB 13811 / L1-92)</name>
    <dbReference type="NCBI Taxonomy" id="411490"/>
    <lineage>
        <taxon>Bacteria</taxon>
        <taxon>Bacillati</taxon>
        <taxon>Bacillota</taxon>
        <taxon>Clostridia</taxon>
        <taxon>Lachnospirales</taxon>
        <taxon>Lachnospiraceae</taxon>
        <taxon>Anaerostipes</taxon>
    </lineage>
</organism>
<evidence type="ECO:0008006" key="3">
    <source>
        <dbReference type="Google" id="ProtNLM"/>
    </source>
</evidence>
<dbReference type="STRING" id="411490.ANACAC_00243"/>